<comment type="caution">
    <text evidence="1">The sequence shown here is derived from an EMBL/GenBank/DDBJ whole genome shotgun (WGS) entry which is preliminary data.</text>
</comment>
<proteinExistence type="predicted"/>
<reference evidence="1 2" key="1">
    <citation type="submission" date="2017-05" db="EMBL/GenBank/DDBJ databases">
        <authorList>
            <person name="Varghese N."/>
            <person name="Submissions S."/>
        </authorList>
    </citation>
    <scope>NUCLEOTIDE SEQUENCE [LARGE SCALE GENOMIC DNA]</scope>
    <source>
        <strain evidence="1 2">DSM 25457</strain>
    </source>
</reference>
<evidence type="ECO:0000313" key="1">
    <source>
        <dbReference type="EMBL" id="SMP58965.1"/>
    </source>
</evidence>
<accession>A0ABY1Q7D8</accession>
<gene>
    <name evidence="1" type="ORF">SAMN06265222_106155</name>
</gene>
<keyword evidence="2" id="KW-1185">Reference proteome</keyword>
<name>A0ABY1Q7D8_9BACT</name>
<protein>
    <submittedName>
        <fullName evidence="1">Uncharacterized protein</fullName>
    </submittedName>
</protein>
<organism evidence="1 2">
    <name type="scientific">Neorhodopirellula lusitana</name>
    <dbReference type="NCBI Taxonomy" id="445327"/>
    <lineage>
        <taxon>Bacteria</taxon>
        <taxon>Pseudomonadati</taxon>
        <taxon>Planctomycetota</taxon>
        <taxon>Planctomycetia</taxon>
        <taxon>Pirellulales</taxon>
        <taxon>Pirellulaceae</taxon>
        <taxon>Neorhodopirellula</taxon>
    </lineage>
</organism>
<dbReference type="Proteomes" id="UP001158067">
    <property type="component" value="Unassembled WGS sequence"/>
</dbReference>
<sequence length="66" mass="7182">MSACLTHGRLWGRYAKYHCRGLDSTTNSRCSDAFRAASFQVAPSGTAVNSRELNEKKLAFTGAAEL</sequence>
<dbReference type="EMBL" id="FXUG01000006">
    <property type="protein sequence ID" value="SMP58965.1"/>
    <property type="molecule type" value="Genomic_DNA"/>
</dbReference>
<evidence type="ECO:0000313" key="2">
    <source>
        <dbReference type="Proteomes" id="UP001158067"/>
    </source>
</evidence>